<dbReference type="EMBL" id="BTRK01000005">
    <property type="protein sequence ID" value="GMR54943.1"/>
    <property type="molecule type" value="Genomic_DNA"/>
</dbReference>
<sequence length="98" mass="11323">MNRVELRLSGSKAHDLTQVKPKFWQFRHENRMRIRIDDRDEMRSPDSPVVWMSNHPFPGNTSDCRINCPICHGNKLAARGGDRVDCFCCSACILARYS</sequence>
<accession>A0AAN5I771</accession>
<comment type="caution">
    <text evidence="1">The sequence shown here is derived from an EMBL/GenBank/DDBJ whole genome shotgun (WGS) entry which is preliminary data.</text>
</comment>
<keyword evidence="2" id="KW-1185">Reference proteome</keyword>
<gene>
    <name evidence="1" type="ORF">PMAYCL1PPCAC_25138</name>
</gene>
<dbReference type="Proteomes" id="UP001328107">
    <property type="component" value="Unassembled WGS sequence"/>
</dbReference>
<organism evidence="1 2">
    <name type="scientific">Pristionchus mayeri</name>
    <dbReference type="NCBI Taxonomy" id="1317129"/>
    <lineage>
        <taxon>Eukaryota</taxon>
        <taxon>Metazoa</taxon>
        <taxon>Ecdysozoa</taxon>
        <taxon>Nematoda</taxon>
        <taxon>Chromadorea</taxon>
        <taxon>Rhabditida</taxon>
        <taxon>Rhabditina</taxon>
        <taxon>Diplogasteromorpha</taxon>
        <taxon>Diplogasteroidea</taxon>
        <taxon>Neodiplogasteridae</taxon>
        <taxon>Pristionchus</taxon>
    </lineage>
</organism>
<dbReference type="AlphaFoldDB" id="A0AAN5I771"/>
<evidence type="ECO:0000313" key="1">
    <source>
        <dbReference type="EMBL" id="GMR54943.1"/>
    </source>
</evidence>
<name>A0AAN5I771_9BILA</name>
<reference evidence="2" key="1">
    <citation type="submission" date="2022-10" db="EMBL/GenBank/DDBJ databases">
        <title>Genome assembly of Pristionchus species.</title>
        <authorList>
            <person name="Yoshida K."/>
            <person name="Sommer R.J."/>
        </authorList>
    </citation>
    <scope>NUCLEOTIDE SEQUENCE [LARGE SCALE GENOMIC DNA]</scope>
    <source>
        <strain evidence="2">RS5460</strain>
    </source>
</reference>
<protein>
    <submittedName>
        <fullName evidence="1">Uncharacterized protein</fullName>
    </submittedName>
</protein>
<evidence type="ECO:0000313" key="2">
    <source>
        <dbReference type="Proteomes" id="UP001328107"/>
    </source>
</evidence>
<proteinExistence type="predicted"/>